<sequence>GFLSGKSLQIDLVTKSDVEQANWFTRFMRKIGSFFSGMWDSTVDIVKS</sequence>
<keyword evidence="1" id="KW-0645">Protease</keyword>
<accession>A0A4U2ZW08</accession>
<protein>
    <submittedName>
        <fullName evidence="1">D-alanyl-D-alanine carboxypeptidase</fullName>
    </submittedName>
</protein>
<dbReference type="EMBL" id="SZON01003654">
    <property type="protein sequence ID" value="TKI79197.1"/>
    <property type="molecule type" value="Genomic_DNA"/>
</dbReference>
<proteinExistence type="predicted"/>
<name>A0A4U2ZW08_9BACI</name>
<gene>
    <name evidence="1" type="ORF">FC699_36235</name>
</gene>
<keyword evidence="1" id="KW-0378">Hydrolase</keyword>
<evidence type="ECO:0000313" key="2">
    <source>
        <dbReference type="Proteomes" id="UP000305222"/>
    </source>
</evidence>
<dbReference type="AlphaFoldDB" id="A0A4U2ZW08"/>
<keyword evidence="1" id="KW-0121">Carboxypeptidase</keyword>
<evidence type="ECO:0000313" key="1">
    <source>
        <dbReference type="EMBL" id="TKI79197.1"/>
    </source>
</evidence>
<organism evidence="1 2">
    <name type="scientific">Bacillus wiedmannii</name>
    <dbReference type="NCBI Taxonomy" id="1890302"/>
    <lineage>
        <taxon>Bacteria</taxon>
        <taxon>Bacillati</taxon>
        <taxon>Bacillota</taxon>
        <taxon>Bacilli</taxon>
        <taxon>Bacillales</taxon>
        <taxon>Bacillaceae</taxon>
        <taxon>Bacillus</taxon>
        <taxon>Bacillus cereus group</taxon>
    </lineage>
</organism>
<reference evidence="1 2" key="1">
    <citation type="journal article" date="2019" name="Environ. Microbiol.">
        <title>An active ?-lactamase is a part of an orchestrated cell wall stress resistance network of Bacillus subtilis and related rhizosphere species.</title>
        <authorList>
            <person name="Bucher T."/>
            <person name="Keren-Paz A."/>
            <person name="Hausser J."/>
            <person name="Olender T."/>
            <person name="Cytryn E."/>
            <person name="Kolodkin-Gal I."/>
        </authorList>
    </citation>
    <scope>NUCLEOTIDE SEQUENCE [LARGE SCALE GENOMIC DNA]</scope>
    <source>
        <strain evidence="1 2">I5</strain>
    </source>
</reference>
<feature type="non-terminal residue" evidence="1">
    <location>
        <position position="1"/>
    </location>
</feature>
<comment type="caution">
    <text evidence="1">The sequence shown here is derived from an EMBL/GenBank/DDBJ whole genome shotgun (WGS) entry which is preliminary data.</text>
</comment>
<dbReference type="GO" id="GO:0004180">
    <property type="term" value="F:carboxypeptidase activity"/>
    <property type="evidence" value="ECO:0007669"/>
    <property type="project" value="UniProtKB-KW"/>
</dbReference>
<dbReference type="Proteomes" id="UP000305222">
    <property type="component" value="Unassembled WGS sequence"/>
</dbReference>